<dbReference type="InterPro" id="IPR012318">
    <property type="entry name" value="HTH_CRP"/>
</dbReference>
<dbReference type="Pfam" id="PF00027">
    <property type="entry name" value="cNMP_binding"/>
    <property type="match status" value="1"/>
</dbReference>
<dbReference type="GO" id="GO:0006355">
    <property type="term" value="P:regulation of DNA-templated transcription"/>
    <property type="evidence" value="ECO:0007669"/>
    <property type="project" value="InterPro"/>
</dbReference>
<evidence type="ECO:0000313" key="6">
    <source>
        <dbReference type="Proteomes" id="UP001320898"/>
    </source>
</evidence>
<keyword evidence="1" id="KW-0805">Transcription regulation</keyword>
<dbReference type="SUPFAM" id="SSF51206">
    <property type="entry name" value="cAMP-binding domain-like"/>
    <property type="match status" value="1"/>
</dbReference>
<dbReference type="Gene3D" id="2.60.120.10">
    <property type="entry name" value="Jelly Rolls"/>
    <property type="match status" value="1"/>
</dbReference>
<keyword evidence="3" id="KW-0804">Transcription</keyword>
<dbReference type="GO" id="GO:0003677">
    <property type="term" value="F:DNA binding"/>
    <property type="evidence" value="ECO:0007669"/>
    <property type="project" value="UniProtKB-KW"/>
</dbReference>
<evidence type="ECO:0000259" key="4">
    <source>
        <dbReference type="PROSITE" id="PS51063"/>
    </source>
</evidence>
<dbReference type="SMART" id="SM00419">
    <property type="entry name" value="HTH_CRP"/>
    <property type="match status" value="1"/>
</dbReference>
<dbReference type="InterPro" id="IPR036390">
    <property type="entry name" value="WH_DNA-bd_sf"/>
</dbReference>
<feature type="domain" description="HTH crp-type" evidence="4">
    <location>
        <begin position="123"/>
        <end position="197"/>
    </location>
</feature>
<accession>A0AAW5R049</accession>
<evidence type="ECO:0000313" key="5">
    <source>
        <dbReference type="EMBL" id="MCT8973656.1"/>
    </source>
</evidence>
<reference evidence="5 6" key="1">
    <citation type="submission" date="2022-04" db="EMBL/GenBank/DDBJ databases">
        <authorList>
            <person name="Ye Y.-Q."/>
            <person name="Du Z.-J."/>
        </authorList>
    </citation>
    <scope>NUCLEOTIDE SEQUENCE [LARGE SCALE GENOMIC DNA]</scope>
    <source>
        <strain evidence="5 6">A6E488</strain>
    </source>
</reference>
<evidence type="ECO:0000256" key="3">
    <source>
        <dbReference type="ARBA" id="ARBA00023163"/>
    </source>
</evidence>
<protein>
    <submittedName>
        <fullName evidence="5">Crp/Fnr family transcriptional regulator</fullName>
    </submittedName>
</protein>
<dbReference type="InterPro" id="IPR014710">
    <property type="entry name" value="RmlC-like_jellyroll"/>
</dbReference>
<keyword evidence="2" id="KW-0238">DNA-binding</keyword>
<dbReference type="InterPro" id="IPR000595">
    <property type="entry name" value="cNMP-bd_dom"/>
</dbReference>
<dbReference type="InterPro" id="IPR018490">
    <property type="entry name" value="cNMP-bd_dom_sf"/>
</dbReference>
<dbReference type="Proteomes" id="UP001320898">
    <property type="component" value="Unassembled WGS sequence"/>
</dbReference>
<comment type="caution">
    <text evidence="5">The sequence shown here is derived from an EMBL/GenBank/DDBJ whole genome shotgun (WGS) entry which is preliminary data.</text>
</comment>
<name>A0AAW5R049_9HYPH</name>
<dbReference type="Gene3D" id="1.10.10.10">
    <property type="entry name" value="Winged helix-like DNA-binding domain superfamily/Winged helix DNA-binding domain"/>
    <property type="match status" value="1"/>
</dbReference>
<keyword evidence="6" id="KW-1185">Reference proteome</keyword>
<dbReference type="AlphaFoldDB" id="A0AAW5R049"/>
<evidence type="ECO:0000256" key="1">
    <source>
        <dbReference type="ARBA" id="ARBA00023015"/>
    </source>
</evidence>
<dbReference type="PROSITE" id="PS51063">
    <property type="entry name" value="HTH_CRP_2"/>
    <property type="match status" value="1"/>
</dbReference>
<dbReference type="CDD" id="cd00038">
    <property type="entry name" value="CAP_ED"/>
    <property type="match status" value="1"/>
</dbReference>
<dbReference type="InterPro" id="IPR036388">
    <property type="entry name" value="WH-like_DNA-bd_sf"/>
</dbReference>
<evidence type="ECO:0000256" key="2">
    <source>
        <dbReference type="ARBA" id="ARBA00023125"/>
    </source>
</evidence>
<dbReference type="SUPFAM" id="SSF46785">
    <property type="entry name" value="Winged helix' DNA-binding domain"/>
    <property type="match status" value="1"/>
</dbReference>
<organism evidence="5 6">
    <name type="scientific">Microbaculum marinisediminis</name>
    <dbReference type="NCBI Taxonomy" id="2931392"/>
    <lineage>
        <taxon>Bacteria</taxon>
        <taxon>Pseudomonadati</taxon>
        <taxon>Pseudomonadota</taxon>
        <taxon>Alphaproteobacteria</taxon>
        <taxon>Hyphomicrobiales</taxon>
        <taxon>Tepidamorphaceae</taxon>
        <taxon>Microbaculum</taxon>
    </lineage>
</organism>
<gene>
    <name evidence="5" type="ORF">MUB46_17470</name>
</gene>
<dbReference type="RefSeq" id="WP_261617237.1">
    <property type="nucleotide sequence ID" value="NZ_JALIDZ010000008.1"/>
</dbReference>
<dbReference type="EMBL" id="JALIDZ010000008">
    <property type="protein sequence ID" value="MCT8973656.1"/>
    <property type="molecule type" value="Genomic_DNA"/>
</dbReference>
<proteinExistence type="predicted"/>
<sequence>MEEFKQGELTIAPGAPIVLEESNSPHLYTVLEGWAFRYKTLPDGRRQILNYAMPGDLVGLQSSVFEVMSHGVEALTDMLLCVFPRDKLWNLYTRHPGLAFDVTWLASREERLLDENLLTVGRRTALERIAFLIWHLYKRARSVGLTKGGRLDLPITQQHLADTLGLSLVHTNKTLKKLKARGCISWEERTLEIRDKAGLLEIAQVEDTDEAPRPFL</sequence>
<dbReference type="Pfam" id="PF13545">
    <property type="entry name" value="HTH_Crp_2"/>
    <property type="match status" value="1"/>
</dbReference>